<proteinExistence type="predicted"/>
<dbReference type="FunCoup" id="Q95QN5">
    <property type="interactions" value="1"/>
</dbReference>
<dbReference type="GeneID" id="173924"/>
<feature type="compositionally biased region" description="Low complexity" evidence="2">
    <location>
        <begin position="1"/>
        <end position="12"/>
    </location>
</feature>
<dbReference type="UCSC" id="EEED8.15">
    <property type="organism name" value="c. elegans"/>
</dbReference>
<dbReference type="Bgee" id="WBGene00017143">
    <property type="expression patterns" value="Expressed in pharyngeal muscle cell (C elegans) and 4 other cell types or tissues"/>
</dbReference>
<accession>Q95QN5</accession>
<keyword evidence="1" id="KW-0175">Coiled coil</keyword>
<dbReference type="EMBL" id="BX284602">
    <property type="protein sequence ID" value="CCD68742.1"/>
    <property type="molecule type" value="Genomic_DNA"/>
</dbReference>
<dbReference type="Proteomes" id="UP000001940">
    <property type="component" value="Chromosome II"/>
</dbReference>
<dbReference type="eggNOG" id="ENOG502THW2">
    <property type="taxonomic scope" value="Eukaryota"/>
</dbReference>
<dbReference type="SMR" id="Q95QN5"/>
<dbReference type="AGR" id="WB:WBGene00017143"/>
<evidence type="ECO:0000313" key="5">
    <source>
        <dbReference type="WormBase" id="EEED8.15"/>
    </source>
</evidence>
<evidence type="ECO:0000313" key="4">
    <source>
        <dbReference type="Proteomes" id="UP000001940"/>
    </source>
</evidence>
<sequence length="358" mass="40573">MSSHSRSSSDSSFEFVKEDGESQVAKMALKMEQRSKEVQDALDILSINGDVSSDEEAVSVKEESSDEAGVNTSQEVIQNDDTEESEKSETISREVSNTDEFGIGNNVGFTAKVDDLIEKIAEAVKDQQISETTEIRYSDPLGALEPLVGEPNEIEKSELLSEIRQLRSEIEEMKETEVKQNSTIRLLKLKFDEIDERERQKELQRYTPIATGICGAWRLSEINKYNETLKTRGVSFPNRLKTLAAYTVYNFDGTYLKSHNQVFCKTFNSGCLKLGTHEITGGIVVSTFIYRNKMITIWKNKDGTSCVRKERYIKDGKLYNVHTNNSGERTIRIFERVQGKSDILYSIANVGGLYLKFW</sequence>
<dbReference type="HOGENOM" id="CLU_748483_0_0_1"/>
<dbReference type="RefSeq" id="NP_495027.1">
    <property type="nucleotide sequence ID" value="NM_062626.4"/>
</dbReference>
<feature type="region of interest" description="Disordered" evidence="2">
    <location>
        <begin position="47"/>
        <end position="93"/>
    </location>
</feature>
<dbReference type="CTD" id="173924"/>
<evidence type="ECO:0000256" key="2">
    <source>
        <dbReference type="SAM" id="MobiDB-lite"/>
    </source>
</evidence>
<name>Q95QN5_CAEEL</name>
<dbReference type="OrthoDB" id="10302041at2759"/>
<organism evidence="3 4">
    <name type="scientific">Caenorhabditis elegans</name>
    <dbReference type="NCBI Taxonomy" id="6239"/>
    <lineage>
        <taxon>Eukaryota</taxon>
        <taxon>Metazoa</taxon>
        <taxon>Ecdysozoa</taxon>
        <taxon>Nematoda</taxon>
        <taxon>Chromadorea</taxon>
        <taxon>Rhabditida</taxon>
        <taxon>Rhabditina</taxon>
        <taxon>Rhabditomorpha</taxon>
        <taxon>Rhabditoidea</taxon>
        <taxon>Rhabditidae</taxon>
        <taxon>Peloderinae</taxon>
        <taxon>Caenorhabditis</taxon>
    </lineage>
</organism>
<protein>
    <submittedName>
        <fullName evidence="3">PHR domain-containing protein</fullName>
    </submittedName>
</protein>
<reference evidence="3 4" key="1">
    <citation type="journal article" date="1998" name="Science">
        <title>Genome sequence of the nematode C. elegans: a platform for investigating biology.</title>
        <authorList>
            <consortium name="The C. elegans sequencing consortium"/>
            <person name="Sulson J.E."/>
            <person name="Waterston R."/>
        </authorList>
    </citation>
    <scope>NUCLEOTIDE SEQUENCE [LARGE SCALE GENOMIC DNA]</scope>
    <source>
        <strain evidence="3 4">Bristol N2</strain>
    </source>
</reference>
<evidence type="ECO:0000313" key="3">
    <source>
        <dbReference type="EMBL" id="CCD68742.1"/>
    </source>
</evidence>
<dbReference type="OMA" id="CERTERY"/>
<dbReference type="PaxDb" id="6239-EEED8.15"/>
<dbReference type="AlphaFoldDB" id="Q95QN5"/>
<dbReference type="PhylomeDB" id="Q95QN5"/>
<dbReference type="WormBase" id="EEED8.15">
    <property type="protein sequence ID" value="CE26747"/>
    <property type="gene ID" value="WBGene00017143"/>
</dbReference>
<dbReference type="InParanoid" id="Q95QN5"/>
<gene>
    <name evidence="3" type="ORF">CELE_EEED8.15</name>
    <name evidence="3 5" type="ORF">EEED8.15</name>
</gene>
<evidence type="ECO:0000256" key="1">
    <source>
        <dbReference type="SAM" id="Coils"/>
    </source>
</evidence>
<dbReference type="KEGG" id="cel:CELE_EEED8.15"/>
<feature type="coiled-coil region" evidence="1">
    <location>
        <begin position="156"/>
        <end position="183"/>
    </location>
</feature>
<dbReference type="STRING" id="6239.EEED8.15.1"/>
<keyword evidence="4" id="KW-1185">Reference proteome</keyword>
<feature type="region of interest" description="Disordered" evidence="2">
    <location>
        <begin position="1"/>
        <end position="21"/>
    </location>
</feature>